<dbReference type="RefSeq" id="WP_091101046.1">
    <property type="nucleotide sequence ID" value="NZ_FNXE01000037.1"/>
</dbReference>
<dbReference type="OrthoDB" id="329514at2"/>
<evidence type="ECO:0000313" key="3">
    <source>
        <dbReference type="Proteomes" id="UP000199634"/>
    </source>
</evidence>
<gene>
    <name evidence="2" type="ORF">SAMN02927937_02332</name>
</gene>
<dbReference type="AlphaFoldDB" id="A0A1H6M1E2"/>
<evidence type="ECO:0008006" key="4">
    <source>
        <dbReference type="Google" id="ProtNLM"/>
    </source>
</evidence>
<dbReference type="Proteomes" id="UP000199634">
    <property type="component" value="Unassembled WGS sequence"/>
</dbReference>
<protein>
    <recommendedName>
        <fullName evidence="4">50S ribosomal protein L27</fullName>
    </recommendedName>
</protein>
<keyword evidence="1" id="KW-0472">Membrane</keyword>
<evidence type="ECO:0000313" key="2">
    <source>
        <dbReference type="EMBL" id="SEH94986.1"/>
    </source>
</evidence>
<evidence type="ECO:0000256" key="1">
    <source>
        <dbReference type="SAM" id="Phobius"/>
    </source>
</evidence>
<feature type="transmembrane region" description="Helical" evidence="1">
    <location>
        <begin position="120"/>
        <end position="140"/>
    </location>
</feature>
<proteinExistence type="predicted"/>
<reference evidence="2 3" key="1">
    <citation type="submission" date="2016-10" db="EMBL/GenBank/DDBJ databases">
        <authorList>
            <person name="de Groot N.N."/>
        </authorList>
    </citation>
    <scope>NUCLEOTIDE SEQUENCE [LARGE SCALE GENOMIC DNA]</scope>
    <source>
        <strain evidence="2 3">CGMCC 1.10825</strain>
    </source>
</reference>
<keyword evidence="1" id="KW-0812">Transmembrane</keyword>
<keyword evidence="3" id="KW-1185">Reference proteome</keyword>
<feature type="transmembrane region" description="Helical" evidence="1">
    <location>
        <begin position="85"/>
        <end position="108"/>
    </location>
</feature>
<dbReference type="EMBL" id="FNXE01000037">
    <property type="protein sequence ID" value="SEH94986.1"/>
    <property type="molecule type" value="Genomic_DNA"/>
</dbReference>
<feature type="transmembrane region" description="Helical" evidence="1">
    <location>
        <begin position="12"/>
        <end position="32"/>
    </location>
</feature>
<name>A0A1H6M1E2_9FLAO</name>
<organism evidence="2 3">
    <name type="scientific">Paenimyroides marinum</name>
    <dbReference type="NCBI Taxonomy" id="1159016"/>
    <lineage>
        <taxon>Bacteria</taxon>
        <taxon>Pseudomonadati</taxon>
        <taxon>Bacteroidota</taxon>
        <taxon>Flavobacteriia</taxon>
        <taxon>Flavobacteriales</taxon>
        <taxon>Flavobacteriaceae</taxon>
        <taxon>Paenimyroides</taxon>
    </lineage>
</organism>
<accession>A0A1H6M1E2</accession>
<dbReference type="STRING" id="1159016.SAMN02927937_02332"/>
<sequence>MYTGLQHAHSYVAYFALILLIVASINAIIGMTSNKEFKDGDRKISLFALIFTHTQLLIGLILYFVSPMVKVFDMPMGEVMKNADLRLYAVEHPLINIIAVILVTIGFSKHKKATTNQSKFKSIAIMYAIGTILILSRIPWNNWL</sequence>
<keyword evidence="1" id="KW-1133">Transmembrane helix</keyword>
<feature type="transmembrane region" description="Helical" evidence="1">
    <location>
        <begin position="44"/>
        <end position="65"/>
    </location>
</feature>